<organism evidence="1 3">
    <name type="scientific">Spodoptera litura multicapsid nucleopolyhedrovirus</name>
    <name type="common">SpltMNPV</name>
    <dbReference type="NCBI Taxonomy" id="46242"/>
    <lineage>
        <taxon>Viruses</taxon>
        <taxon>Viruses incertae sedis</taxon>
        <taxon>Naldaviricetes</taxon>
        <taxon>Lefavirales</taxon>
        <taxon>Baculoviridae</taxon>
        <taxon>Alphabaculovirus</taxon>
        <taxon>Alphabaculovirus spliturae</taxon>
    </lineage>
</organism>
<keyword evidence="3" id="KW-1185">Reference proteome</keyword>
<organismHost>
    <name type="scientific">Lepidoptera</name>
    <name type="common">moths &amp; butterflies</name>
    <dbReference type="NCBI Taxonomy" id="7088"/>
</organismHost>
<reference evidence="2" key="2">
    <citation type="journal article" date="2019" name="Viruses">
        <title>Identification of Loci Associated with Enhanced Virulence in Spodoptera litura Nucleopolyhedrovirus Isolates Using Deep Sequencing.</title>
        <authorList>
            <person name="Zwart M.P."/>
            <person name="Ali G."/>
            <person name="Strien E.A.V."/>
            <person name="Schijlen E.G.W.M."/>
            <person name="Wang M."/>
            <person name="Werf W.V."/>
            <person name="Vlak J.M."/>
        </authorList>
    </citation>
    <scope>NUCLEOTIDE SEQUENCE</scope>
    <source>
        <strain evidence="2">G2</strain>
    </source>
</reference>
<evidence type="ECO:0000313" key="2">
    <source>
        <dbReference type="EMBL" id="QHN73855.1"/>
    </source>
</evidence>
<protein>
    <submittedName>
        <fullName evidence="1">Uncharacterized protein</fullName>
    </submittedName>
</protein>
<proteinExistence type="predicted"/>
<dbReference type="EMBL" id="AF325155">
    <property type="protein sequence ID" value="AAL01823.1"/>
    <property type="molecule type" value="Genomic_DNA"/>
</dbReference>
<evidence type="ECO:0000313" key="3">
    <source>
        <dbReference type="Proteomes" id="UP000202667"/>
    </source>
</evidence>
<accession>Q91BL0</accession>
<dbReference type="Proteomes" id="UP000202667">
    <property type="component" value="Segment"/>
</dbReference>
<dbReference type="RefSeq" id="NP_258273.1">
    <property type="nucleotide sequence ID" value="NC_003102.1"/>
</dbReference>
<gene>
    <name evidence="2" type="primary">ORF5</name>
</gene>
<sequence length="67" mass="7786">MTVCASVLSSPDLDINFFCSAKKFGYRQDAIYSTKIRIVDYLSSKVYTVYIDSIYYEIEYIFALQKS</sequence>
<reference evidence="1 3" key="1">
    <citation type="journal article" date="2001" name="Virology">
        <title>Sequence analysis of the Spodoptera litura multicapsid nucleopolyhedrovirus genome.</title>
        <authorList>
            <person name="Pang Y."/>
            <person name="Yu J."/>
            <person name="Wang L."/>
            <person name="Hu X."/>
            <person name="Bao W."/>
            <person name="Li G."/>
            <person name="Chen C."/>
            <person name="Han H."/>
            <person name="Hu S."/>
            <person name="Yang H."/>
        </authorList>
    </citation>
    <scope>NUCLEOTIDE SEQUENCE [LARGE SCALE GENOMIC DNA]</scope>
    <source>
        <strain evidence="1 3">G2</strain>
    </source>
</reference>
<dbReference type="EMBL" id="MN342245">
    <property type="protein sequence ID" value="QHN73855.1"/>
    <property type="molecule type" value="Genomic_DNA"/>
</dbReference>
<dbReference type="KEGG" id="vg:922172"/>
<evidence type="ECO:0000313" key="1">
    <source>
        <dbReference type="EMBL" id="AAL01823.1"/>
    </source>
</evidence>
<name>Q91BL0_NPVST</name>